<proteinExistence type="predicted"/>
<organism evidence="1 2">
    <name type="scientific">Xenoophorus captivus</name>
    <dbReference type="NCBI Taxonomy" id="1517983"/>
    <lineage>
        <taxon>Eukaryota</taxon>
        <taxon>Metazoa</taxon>
        <taxon>Chordata</taxon>
        <taxon>Craniata</taxon>
        <taxon>Vertebrata</taxon>
        <taxon>Euteleostomi</taxon>
        <taxon>Actinopterygii</taxon>
        <taxon>Neopterygii</taxon>
        <taxon>Teleostei</taxon>
        <taxon>Neoteleostei</taxon>
        <taxon>Acanthomorphata</taxon>
        <taxon>Ovalentaria</taxon>
        <taxon>Atherinomorphae</taxon>
        <taxon>Cyprinodontiformes</taxon>
        <taxon>Goodeidae</taxon>
        <taxon>Xenoophorus</taxon>
    </lineage>
</organism>
<comment type="caution">
    <text evidence="1">The sequence shown here is derived from an EMBL/GenBank/DDBJ whole genome shotgun (WGS) entry which is preliminary data.</text>
</comment>
<keyword evidence="2" id="KW-1185">Reference proteome</keyword>
<name>A0ABV0S2M9_9TELE</name>
<sequence length="99" mass="11021">MIFSMGISCYIPLVDSVLGKAQAGSPLSFQQPATAKRDMSFHAAPPRPSVPLQNYHLQPSSCMFVRSEPQQLHLRSLEVTWDMVLKIKCVTRAQSSCIE</sequence>
<accession>A0ABV0S2M9</accession>
<protein>
    <submittedName>
        <fullName evidence="1">Uncharacterized protein</fullName>
    </submittedName>
</protein>
<dbReference type="EMBL" id="JAHRIN010063439">
    <property type="protein sequence ID" value="MEQ2213802.1"/>
    <property type="molecule type" value="Genomic_DNA"/>
</dbReference>
<dbReference type="Proteomes" id="UP001434883">
    <property type="component" value="Unassembled WGS sequence"/>
</dbReference>
<gene>
    <name evidence="1" type="ORF">XENOCAPTIV_021218</name>
</gene>
<reference evidence="1 2" key="1">
    <citation type="submission" date="2021-06" db="EMBL/GenBank/DDBJ databases">
        <authorList>
            <person name="Palmer J.M."/>
        </authorList>
    </citation>
    <scope>NUCLEOTIDE SEQUENCE [LARGE SCALE GENOMIC DNA]</scope>
    <source>
        <strain evidence="1 2">XC_2019</strain>
        <tissue evidence="1">Muscle</tissue>
    </source>
</reference>
<evidence type="ECO:0000313" key="2">
    <source>
        <dbReference type="Proteomes" id="UP001434883"/>
    </source>
</evidence>
<evidence type="ECO:0000313" key="1">
    <source>
        <dbReference type="EMBL" id="MEQ2213802.1"/>
    </source>
</evidence>